<feature type="compositionally biased region" description="Basic and acidic residues" evidence="1">
    <location>
        <begin position="139"/>
        <end position="171"/>
    </location>
</feature>
<feature type="compositionally biased region" description="Basic and acidic residues" evidence="1">
    <location>
        <begin position="81"/>
        <end position="130"/>
    </location>
</feature>
<dbReference type="EMBL" id="JAYMYQ010000011">
    <property type="protein sequence ID" value="KAK7304707.1"/>
    <property type="molecule type" value="Genomic_DNA"/>
</dbReference>
<name>A0AAN9JT49_CANGL</name>
<evidence type="ECO:0000313" key="2">
    <source>
        <dbReference type="EMBL" id="KAK7304707.1"/>
    </source>
</evidence>
<keyword evidence="3" id="KW-1185">Reference proteome</keyword>
<feature type="compositionally biased region" description="Basic and acidic residues" evidence="1">
    <location>
        <begin position="30"/>
        <end position="41"/>
    </location>
</feature>
<proteinExistence type="predicted"/>
<evidence type="ECO:0000256" key="1">
    <source>
        <dbReference type="SAM" id="MobiDB-lite"/>
    </source>
</evidence>
<gene>
    <name evidence="2" type="ORF">VNO77_42593</name>
</gene>
<dbReference type="PANTHER" id="PTHR37187">
    <property type="entry name" value="EXPRESSED PROTEIN"/>
    <property type="match status" value="1"/>
</dbReference>
<feature type="compositionally biased region" description="Basic residues" evidence="1">
    <location>
        <begin position="1"/>
        <end position="15"/>
    </location>
</feature>
<accession>A0AAN9JT49</accession>
<organism evidence="2 3">
    <name type="scientific">Canavalia gladiata</name>
    <name type="common">Sword bean</name>
    <name type="synonym">Dolichos gladiatus</name>
    <dbReference type="NCBI Taxonomy" id="3824"/>
    <lineage>
        <taxon>Eukaryota</taxon>
        <taxon>Viridiplantae</taxon>
        <taxon>Streptophyta</taxon>
        <taxon>Embryophyta</taxon>
        <taxon>Tracheophyta</taxon>
        <taxon>Spermatophyta</taxon>
        <taxon>Magnoliopsida</taxon>
        <taxon>eudicotyledons</taxon>
        <taxon>Gunneridae</taxon>
        <taxon>Pentapetalae</taxon>
        <taxon>rosids</taxon>
        <taxon>fabids</taxon>
        <taxon>Fabales</taxon>
        <taxon>Fabaceae</taxon>
        <taxon>Papilionoideae</taxon>
        <taxon>50 kb inversion clade</taxon>
        <taxon>NPAAA clade</taxon>
        <taxon>indigoferoid/millettioid clade</taxon>
        <taxon>Phaseoleae</taxon>
        <taxon>Canavalia</taxon>
    </lineage>
</organism>
<sequence>MPKGAKKRKAAKKKKEKETEIHTNIPQGNDEVKSQDEKGSDGGEGGSPSHGDHDHPFNEGNEVEERDLSAAQPSAAAAASKDLEEVPTKTDETQGEKEGVVVIEWDMKSEESCENKEVGVGHAESAKESYHGNGNSSSSRDEGVTVKNTKDESDNSLKETLAPEKSIDSPHAKMTSITQNAQAEEAGKSGAESSVDSFKARTPVSEVKTRDAENILEEKSMNSQLRGTDLAVQKKDDKIYGLSDQNVTSNLEEAKPKEFDSKVSTSVSHSPLPESTIGAEHVKDSDTPESSENQPPVPTDKFRHSSMRISSNGPNL</sequence>
<feature type="region of interest" description="Disordered" evidence="1">
    <location>
        <begin position="1"/>
        <end position="316"/>
    </location>
</feature>
<protein>
    <submittedName>
        <fullName evidence="2">Uncharacterized protein</fullName>
    </submittedName>
</protein>
<feature type="compositionally biased region" description="Basic and acidic residues" evidence="1">
    <location>
        <begin position="207"/>
        <end position="220"/>
    </location>
</feature>
<feature type="compositionally biased region" description="Polar residues" evidence="1">
    <location>
        <begin position="307"/>
        <end position="316"/>
    </location>
</feature>
<feature type="compositionally biased region" description="Basic and acidic residues" evidence="1">
    <location>
        <begin position="252"/>
        <end position="261"/>
    </location>
</feature>
<dbReference type="AlphaFoldDB" id="A0AAN9JT49"/>
<comment type="caution">
    <text evidence="2">The sequence shown here is derived from an EMBL/GenBank/DDBJ whole genome shotgun (WGS) entry which is preliminary data.</text>
</comment>
<dbReference type="PANTHER" id="PTHR37187:SF19">
    <property type="entry name" value="(RAPE) HYPOTHETICAL PROTEIN"/>
    <property type="match status" value="1"/>
</dbReference>
<dbReference type="Proteomes" id="UP001367508">
    <property type="component" value="Unassembled WGS sequence"/>
</dbReference>
<feature type="compositionally biased region" description="Low complexity" evidence="1">
    <location>
        <begin position="69"/>
        <end position="80"/>
    </location>
</feature>
<evidence type="ECO:0000313" key="3">
    <source>
        <dbReference type="Proteomes" id="UP001367508"/>
    </source>
</evidence>
<reference evidence="2 3" key="1">
    <citation type="submission" date="2024-01" db="EMBL/GenBank/DDBJ databases">
        <title>The genomes of 5 underutilized Papilionoideae crops provide insights into root nodulation and disease resistanc.</title>
        <authorList>
            <person name="Jiang F."/>
        </authorList>
    </citation>
    <scope>NUCLEOTIDE SEQUENCE [LARGE SCALE GENOMIC DNA]</scope>
    <source>
        <strain evidence="2">LVBAO_FW01</strain>
        <tissue evidence="2">Leaves</tissue>
    </source>
</reference>